<dbReference type="Pfam" id="PF03483">
    <property type="entry name" value="B3_4"/>
    <property type="match status" value="1"/>
</dbReference>
<evidence type="ECO:0000256" key="5">
    <source>
        <dbReference type="ARBA" id="ARBA00012814"/>
    </source>
</evidence>
<evidence type="ECO:0000256" key="8">
    <source>
        <dbReference type="ARBA" id="ARBA00022555"/>
    </source>
</evidence>
<comment type="subunit">
    <text evidence="4">Tetramer of two alpha and two beta subunits.</text>
</comment>
<keyword evidence="8" id="KW-0820">tRNA-binding</keyword>
<dbReference type="PANTHER" id="PTHR10947">
    <property type="entry name" value="PHENYLALANYL-TRNA SYNTHETASE BETA CHAIN AND LEUCINE-RICH REPEAT-CONTAINING PROTEIN 47"/>
    <property type="match status" value="1"/>
</dbReference>
<dbReference type="InterPro" id="IPR036690">
    <property type="entry name" value="Fdx_antiC-bd_sf"/>
</dbReference>
<dbReference type="InterPro" id="IPR033714">
    <property type="entry name" value="tRNA_bind_bactPheRS"/>
</dbReference>
<comment type="subcellular location">
    <subcellularLocation>
        <location evidence="2">Cytoplasm</location>
    </subcellularLocation>
</comment>
<proteinExistence type="inferred from homology"/>
<evidence type="ECO:0000256" key="4">
    <source>
        <dbReference type="ARBA" id="ARBA00011209"/>
    </source>
</evidence>
<keyword evidence="13" id="KW-0460">Magnesium</keyword>
<organism evidence="22">
    <name type="scientific">marine sediment metagenome</name>
    <dbReference type="NCBI Taxonomy" id="412755"/>
    <lineage>
        <taxon>unclassified sequences</taxon>
        <taxon>metagenomes</taxon>
        <taxon>ecological metagenomes</taxon>
    </lineage>
</organism>
<dbReference type="Pfam" id="PF03484">
    <property type="entry name" value="B5"/>
    <property type="match status" value="1"/>
</dbReference>
<comment type="caution">
    <text evidence="22">The sequence shown here is derived from an EMBL/GenBank/DDBJ whole genome shotgun (WGS) entry which is preliminary data.</text>
</comment>
<dbReference type="GO" id="GO:0006432">
    <property type="term" value="P:phenylalanyl-tRNA aminoacylation"/>
    <property type="evidence" value="ECO:0007669"/>
    <property type="project" value="InterPro"/>
</dbReference>
<keyword evidence="16" id="KW-0030">Aminoacyl-tRNA synthetase</keyword>
<dbReference type="CDD" id="cd00769">
    <property type="entry name" value="PheRS_beta_core"/>
    <property type="match status" value="1"/>
</dbReference>
<evidence type="ECO:0000313" key="22">
    <source>
        <dbReference type="EMBL" id="KKO10647.1"/>
    </source>
</evidence>
<feature type="domain" description="B5" evidence="21">
    <location>
        <begin position="408"/>
        <end position="484"/>
    </location>
</feature>
<dbReference type="PROSITE" id="PS51447">
    <property type="entry name" value="FDX_ACB"/>
    <property type="match status" value="1"/>
</dbReference>
<keyword evidence="12" id="KW-0067">ATP-binding</keyword>
<dbReference type="PROSITE" id="PS51483">
    <property type="entry name" value="B5"/>
    <property type="match status" value="1"/>
</dbReference>
<keyword evidence="14" id="KW-0694">RNA-binding</keyword>
<dbReference type="SUPFAM" id="SSF54991">
    <property type="entry name" value="Anticodon-binding domain of PheRS"/>
    <property type="match status" value="1"/>
</dbReference>
<gene>
    <name evidence="22" type="ORF">LCGC14_0021280</name>
</gene>
<dbReference type="NCBIfam" id="NF045760">
    <property type="entry name" value="YtpR"/>
    <property type="match status" value="1"/>
</dbReference>
<dbReference type="InterPro" id="IPR005147">
    <property type="entry name" value="tRNA_synthase_B5-dom"/>
</dbReference>
<sequence length="804" mass="88005">MIFTQQWIREWLDASADQAILTPERLVTQLTMAGLEVDAHGPVAATFSGVIVAQVVDVQPHPDADKLRVCTVDDGTQRLQVVCGAPNVCAGLKVPYATIGAELPGADEGKPFRIKKAKLRGVESFGMLCSAAELGLSEAADGLFELPAEAPVGTDIRSYLDLNDTFFELDLTPNRGDCLGINGIAREIGALNGIPVAAPEMPIVPATIEDTFPVSISATDACPRYLGRVVRNIDVAAPTPLWMQEKLRRCGLRSIDPVVDITNYVLLELGQPMHAFDLARLQQEICVRLATPDDELVLLDGKTVQPDTDTLLIADASGPLALAGIMGGEHSGVTENTRDVFLECAFFAPLAVAGRARRYGLHTDASHRYERGVDFGLQAMAMERATSLLLQICGGEAGPVTEQLGDLPATREVSLKPTHVARLLGMTMSDENIISILSGLGVELIAQSDDTMRFSVPSFRFDISIEVDLIEELARVHGYDKLPVTRPAVRMQLPEQPESVVSITRLRERLVTLGYQQVITYSFVEPGLMAAVQASPPPVPLQNPISADMSVMRTSLWPGLISTLKHNVNRQQSRVRLFETGQVFLRREGDHEQTIRQPEMLGGLVYGTREPMEWSQGRQFVDFFDIKGDLETLMGLTGHADTFSFANAEHQALHAGQCARIVLNGRHVGLIGALAPRLQRELDFSQRVFVFEIELDALLAAKVPEFSPLSRFPEVSRDLAIVIEHQVSAQALREVLRAEAGEYLVGLRIFDVFQGDALGKNEKSVALGLTWQHPSRTLGDDDINVIIERCVKGLEDKFNAKLRK</sequence>
<dbReference type="FunFam" id="3.50.40.10:FF:000001">
    <property type="entry name" value="Phenylalanine--tRNA ligase beta subunit"/>
    <property type="match status" value="1"/>
</dbReference>
<dbReference type="InterPro" id="IPR041616">
    <property type="entry name" value="PheRS_beta_core"/>
</dbReference>
<dbReference type="PANTHER" id="PTHR10947:SF0">
    <property type="entry name" value="PHENYLALANINE--TRNA LIGASE BETA SUBUNIT"/>
    <property type="match status" value="1"/>
</dbReference>
<evidence type="ECO:0000259" key="20">
    <source>
        <dbReference type="PROSITE" id="PS51447"/>
    </source>
</evidence>
<dbReference type="InterPro" id="IPR009061">
    <property type="entry name" value="DNA-bd_dom_put_sf"/>
</dbReference>
<evidence type="ECO:0000256" key="15">
    <source>
        <dbReference type="ARBA" id="ARBA00022917"/>
    </source>
</evidence>
<dbReference type="SMART" id="SM00874">
    <property type="entry name" value="B5"/>
    <property type="match status" value="1"/>
</dbReference>
<evidence type="ECO:0000256" key="11">
    <source>
        <dbReference type="ARBA" id="ARBA00022741"/>
    </source>
</evidence>
<dbReference type="FunFam" id="3.30.930.10:FF:000022">
    <property type="entry name" value="Phenylalanine--tRNA ligase beta subunit"/>
    <property type="match status" value="1"/>
</dbReference>
<dbReference type="InterPro" id="IPR045060">
    <property type="entry name" value="Phe-tRNA-ligase_IIc_bsu"/>
</dbReference>
<evidence type="ECO:0000256" key="12">
    <source>
        <dbReference type="ARBA" id="ARBA00022840"/>
    </source>
</evidence>
<dbReference type="SMART" id="SM00873">
    <property type="entry name" value="B3_4"/>
    <property type="match status" value="1"/>
</dbReference>
<dbReference type="Gene3D" id="3.30.930.10">
    <property type="entry name" value="Bira Bifunctional Protein, Domain 2"/>
    <property type="match status" value="1"/>
</dbReference>
<dbReference type="InterPro" id="IPR012340">
    <property type="entry name" value="NA-bd_OB-fold"/>
</dbReference>
<comment type="cofactor">
    <cofactor evidence="1">
        <name>Mg(2+)</name>
        <dbReference type="ChEBI" id="CHEBI:18420"/>
    </cofactor>
</comment>
<dbReference type="Pfam" id="PF17759">
    <property type="entry name" value="tRNA_synthFbeta"/>
    <property type="match status" value="1"/>
</dbReference>
<dbReference type="PROSITE" id="PS50886">
    <property type="entry name" value="TRBD"/>
    <property type="match status" value="1"/>
</dbReference>
<dbReference type="Gene3D" id="3.30.56.10">
    <property type="match status" value="2"/>
</dbReference>
<evidence type="ECO:0000256" key="6">
    <source>
        <dbReference type="ARBA" id="ARBA00017032"/>
    </source>
</evidence>
<dbReference type="AlphaFoldDB" id="A0A0F9YEK9"/>
<keyword evidence="15" id="KW-0648">Protein biosynthesis</keyword>
<dbReference type="GO" id="GO:0005524">
    <property type="term" value="F:ATP binding"/>
    <property type="evidence" value="ECO:0007669"/>
    <property type="project" value="UniProtKB-KW"/>
</dbReference>
<dbReference type="FunFam" id="2.40.50.140:FF:000045">
    <property type="entry name" value="Phenylalanine--tRNA ligase beta subunit"/>
    <property type="match status" value="1"/>
</dbReference>
<evidence type="ECO:0000256" key="17">
    <source>
        <dbReference type="ARBA" id="ARBA00033189"/>
    </source>
</evidence>
<dbReference type="Pfam" id="PF01588">
    <property type="entry name" value="tRNA_bind"/>
    <property type="match status" value="1"/>
</dbReference>
<evidence type="ECO:0000256" key="14">
    <source>
        <dbReference type="ARBA" id="ARBA00022884"/>
    </source>
</evidence>
<dbReference type="InterPro" id="IPR005121">
    <property type="entry name" value="Fdx_antiC-bd"/>
</dbReference>
<dbReference type="InterPro" id="IPR020825">
    <property type="entry name" value="Phe-tRNA_synthase-like_B3/B4"/>
</dbReference>
<dbReference type="SMART" id="SM00896">
    <property type="entry name" value="FDX-ACB"/>
    <property type="match status" value="1"/>
</dbReference>
<dbReference type="HAMAP" id="MF_00283">
    <property type="entry name" value="Phe_tRNA_synth_beta1"/>
    <property type="match status" value="1"/>
</dbReference>
<keyword evidence="9" id="KW-0436">Ligase</keyword>
<dbReference type="SUPFAM" id="SSF50249">
    <property type="entry name" value="Nucleic acid-binding proteins"/>
    <property type="match status" value="1"/>
</dbReference>
<dbReference type="SUPFAM" id="SSF56037">
    <property type="entry name" value="PheT/TilS domain"/>
    <property type="match status" value="1"/>
</dbReference>
<protein>
    <recommendedName>
        <fullName evidence="6">Phenylalanine--tRNA ligase beta subunit</fullName>
        <ecNumber evidence="5">6.1.1.20</ecNumber>
    </recommendedName>
    <alternativeName>
        <fullName evidence="17">Phenylalanyl-tRNA synthetase beta subunit</fullName>
    </alternativeName>
</protein>
<comment type="catalytic activity">
    <reaction evidence="18">
        <text>tRNA(Phe) + L-phenylalanine + ATP = L-phenylalanyl-tRNA(Phe) + AMP + diphosphate + H(+)</text>
        <dbReference type="Rhea" id="RHEA:19413"/>
        <dbReference type="Rhea" id="RHEA-COMP:9668"/>
        <dbReference type="Rhea" id="RHEA-COMP:9699"/>
        <dbReference type="ChEBI" id="CHEBI:15378"/>
        <dbReference type="ChEBI" id="CHEBI:30616"/>
        <dbReference type="ChEBI" id="CHEBI:33019"/>
        <dbReference type="ChEBI" id="CHEBI:58095"/>
        <dbReference type="ChEBI" id="CHEBI:78442"/>
        <dbReference type="ChEBI" id="CHEBI:78531"/>
        <dbReference type="ChEBI" id="CHEBI:456215"/>
        <dbReference type="EC" id="6.1.1.20"/>
    </reaction>
</comment>
<dbReference type="Gene3D" id="3.30.70.380">
    <property type="entry name" value="Ferrodoxin-fold anticodon-binding domain"/>
    <property type="match status" value="1"/>
</dbReference>
<comment type="similarity">
    <text evidence="3">Belongs to the phenylalanyl-tRNA synthetase beta subunit family. Type 1 subfamily.</text>
</comment>
<dbReference type="InterPro" id="IPR002547">
    <property type="entry name" value="tRNA-bd_dom"/>
</dbReference>
<dbReference type="InterPro" id="IPR004532">
    <property type="entry name" value="Phe-tRNA-ligase_IIc_bsu_bact"/>
</dbReference>
<dbReference type="EMBL" id="LAZR01000004">
    <property type="protein sequence ID" value="KKO10647.1"/>
    <property type="molecule type" value="Genomic_DNA"/>
</dbReference>
<dbReference type="NCBIfam" id="TIGR00472">
    <property type="entry name" value="pheT_bact"/>
    <property type="match status" value="1"/>
</dbReference>
<reference evidence="22" key="1">
    <citation type="journal article" date="2015" name="Nature">
        <title>Complex archaea that bridge the gap between prokaryotes and eukaryotes.</title>
        <authorList>
            <person name="Spang A."/>
            <person name="Saw J.H."/>
            <person name="Jorgensen S.L."/>
            <person name="Zaremba-Niedzwiedzka K."/>
            <person name="Martijn J."/>
            <person name="Lind A.E."/>
            <person name="van Eijk R."/>
            <person name="Schleper C."/>
            <person name="Guy L."/>
            <person name="Ettema T.J."/>
        </authorList>
    </citation>
    <scope>NUCLEOTIDE SEQUENCE</scope>
</reference>
<evidence type="ECO:0000256" key="7">
    <source>
        <dbReference type="ARBA" id="ARBA00022490"/>
    </source>
</evidence>
<dbReference type="SUPFAM" id="SSF46955">
    <property type="entry name" value="Putative DNA-binding domain"/>
    <property type="match status" value="1"/>
</dbReference>
<dbReference type="GO" id="GO:0009328">
    <property type="term" value="C:phenylalanine-tRNA ligase complex"/>
    <property type="evidence" value="ECO:0007669"/>
    <property type="project" value="TreeGrafter"/>
</dbReference>
<dbReference type="EC" id="6.1.1.20" evidence="5"/>
<evidence type="ECO:0000256" key="10">
    <source>
        <dbReference type="ARBA" id="ARBA00022723"/>
    </source>
</evidence>
<dbReference type="GO" id="GO:0000287">
    <property type="term" value="F:magnesium ion binding"/>
    <property type="evidence" value="ECO:0007669"/>
    <property type="project" value="InterPro"/>
</dbReference>
<keyword evidence="7" id="KW-0963">Cytoplasm</keyword>
<evidence type="ECO:0000259" key="19">
    <source>
        <dbReference type="PROSITE" id="PS50886"/>
    </source>
</evidence>
<accession>A0A0F9YEK9</accession>
<evidence type="ECO:0000256" key="9">
    <source>
        <dbReference type="ARBA" id="ARBA00022598"/>
    </source>
</evidence>
<dbReference type="GO" id="GO:0000049">
    <property type="term" value="F:tRNA binding"/>
    <property type="evidence" value="ECO:0007669"/>
    <property type="project" value="UniProtKB-KW"/>
</dbReference>
<dbReference type="InterPro" id="IPR045864">
    <property type="entry name" value="aa-tRNA-synth_II/BPL/LPL"/>
</dbReference>
<evidence type="ECO:0000256" key="3">
    <source>
        <dbReference type="ARBA" id="ARBA00008653"/>
    </source>
</evidence>
<evidence type="ECO:0000256" key="16">
    <source>
        <dbReference type="ARBA" id="ARBA00023146"/>
    </source>
</evidence>
<keyword evidence="11" id="KW-0547">Nucleotide-binding</keyword>
<dbReference type="Pfam" id="PF03147">
    <property type="entry name" value="FDX-ACB"/>
    <property type="match status" value="1"/>
</dbReference>
<dbReference type="InterPro" id="IPR005146">
    <property type="entry name" value="B3/B4_tRNA-bd"/>
</dbReference>
<dbReference type="Gene3D" id="3.50.40.10">
    <property type="entry name" value="Phenylalanyl-trna Synthetase, Chain B, domain 3"/>
    <property type="match status" value="1"/>
</dbReference>
<dbReference type="SUPFAM" id="SSF55681">
    <property type="entry name" value="Class II aaRS and biotin synthetases"/>
    <property type="match status" value="1"/>
</dbReference>
<evidence type="ECO:0000259" key="21">
    <source>
        <dbReference type="PROSITE" id="PS51483"/>
    </source>
</evidence>
<evidence type="ECO:0000256" key="13">
    <source>
        <dbReference type="ARBA" id="ARBA00022842"/>
    </source>
</evidence>
<dbReference type="FunFam" id="3.30.70.380:FF:000001">
    <property type="entry name" value="Phenylalanine--tRNA ligase beta subunit"/>
    <property type="match status" value="1"/>
</dbReference>
<feature type="domain" description="FDX-ACB" evidence="20">
    <location>
        <begin position="710"/>
        <end position="803"/>
    </location>
</feature>
<dbReference type="CDD" id="cd02796">
    <property type="entry name" value="tRNA_bind_bactPheRS"/>
    <property type="match status" value="1"/>
</dbReference>
<feature type="domain" description="TRNA-binding" evidence="19">
    <location>
        <begin position="44"/>
        <end position="157"/>
    </location>
</feature>
<dbReference type="GO" id="GO:0004826">
    <property type="term" value="F:phenylalanine-tRNA ligase activity"/>
    <property type="evidence" value="ECO:0007669"/>
    <property type="project" value="UniProtKB-EC"/>
</dbReference>
<keyword evidence="10" id="KW-0479">Metal-binding</keyword>
<evidence type="ECO:0000256" key="2">
    <source>
        <dbReference type="ARBA" id="ARBA00004496"/>
    </source>
</evidence>
<dbReference type="Gene3D" id="2.40.50.140">
    <property type="entry name" value="Nucleic acid-binding proteins"/>
    <property type="match status" value="1"/>
</dbReference>
<evidence type="ECO:0000256" key="1">
    <source>
        <dbReference type="ARBA" id="ARBA00001946"/>
    </source>
</evidence>
<name>A0A0F9YEK9_9ZZZZ</name>
<evidence type="ECO:0000256" key="18">
    <source>
        <dbReference type="ARBA" id="ARBA00049255"/>
    </source>
</evidence>